<dbReference type="GO" id="GO:0016706">
    <property type="term" value="F:2-oxoglutarate-dependent dioxygenase activity"/>
    <property type="evidence" value="ECO:0007669"/>
    <property type="project" value="TreeGrafter"/>
</dbReference>
<dbReference type="InterPro" id="IPR039994">
    <property type="entry name" value="NO66-like"/>
</dbReference>
<dbReference type="GO" id="GO:0046872">
    <property type="term" value="F:metal ion binding"/>
    <property type="evidence" value="ECO:0007669"/>
    <property type="project" value="UniProtKB-KW"/>
</dbReference>
<dbReference type="InterPro" id="IPR003347">
    <property type="entry name" value="JmjC_dom"/>
</dbReference>
<comment type="caution">
    <text evidence="5">The sequence shown here is derived from an EMBL/GenBank/DDBJ whole genome shotgun (WGS) entry which is preliminary data.</text>
</comment>
<evidence type="ECO:0000313" key="6">
    <source>
        <dbReference type="Proteomes" id="UP000317839"/>
    </source>
</evidence>
<dbReference type="OrthoDB" id="9764016at2"/>
<protein>
    <recommendedName>
        <fullName evidence="4">JmjC domain-containing protein</fullName>
    </recommendedName>
</protein>
<evidence type="ECO:0000256" key="2">
    <source>
        <dbReference type="ARBA" id="ARBA00022723"/>
    </source>
</evidence>
<keyword evidence="6" id="KW-1185">Reference proteome</keyword>
<name>A0A545TIS9_9GAMM</name>
<evidence type="ECO:0000256" key="3">
    <source>
        <dbReference type="ARBA" id="ARBA00023004"/>
    </source>
</evidence>
<dbReference type="Gene3D" id="3.40.366.30">
    <property type="entry name" value="50S ribosomal protein L16 arginine hydroxylase, Chain A, Domain 2"/>
    <property type="match status" value="1"/>
</dbReference>
<dbReference type="SMART" id="SM00558">
    <property type="entry name" value="JmjC"/>
    <property type="match status" value="1"/>
</dbReference>
<accession>A0A545TIS9</accession>
<gene>
    <name evidence="5" type="ORF">FLL45_04055</name>
</gene>
<dbReference type="AlphaFoldDB" id="A0A545TIS9"/>
<evidence type="ECO:0000256" key="1">
    <source>
        <dbReference type="ARBA" id="ARBA00001954"/>
    </source>
</evidence>
<organism evidence="5 6">
    <name type="scientific">Aliikangiella marina</name>
    <dbReference type="NCBI Taxonomy" id="1712262"/>
    <lineage>
        <taxon>Bacteria</taxon>
        <taxon>Pseudomonadati</taxon>
        <taxon>Pseudomonadota</taxon>
        <taxon>Gammaproteobacteria</taxon>
        <taxon>Oceanospirillales</taxon>
        <taxon>Pleioneaceae</taxon>
        <taxon>Aliikangiella</taxon>
    </lineage>
</organism>
<comment type="cofactor">
    <cofactor evidence="1">
        <name>Fe(2+)</name>
        <dbReference type="ChEBI" id="CHEBI:29033"/>
    </cofactor>
</comment>
<keyword evidence="2" id="KW-0479">Metal-binding</keyword>
<dbReference type="Pfam" id="PF08007">
    <property type="entry name" value="JmjC_2"/>
    <property type="match status" value="1"/>
</dbReference>
<dbReference type="Gene3D" id="2.60.120.650">
    <property type="entry name" value="Cupin"/>
    <property type="match status" value="1"/>
</dbReference>
<dbReference type="RefSeq" id="WP_142888492.1">
    <property type="nucleotide sequence ID" value="NZ_VIKR01000001.1"/>
</dbReference>
<keyword evidence="3" id="KW-0408">Iron</keyword>
<dbReference type="EMBL" id="VIKR01000001">
    <property type="protein sequence ID" value="TQV77132.1"/>
    <property type="molecule type" value="Genomic_DNA"/>
</dbReference>
<dbReference type="PROSITE" id="PS51184">
    <property type="entry name" value="JMJC"/>
    <property type="match status" value="1"/>
</dbReference>
<feature type="domain" description="JmjC" evidence="4">
    <location>
        <begin position="92"/>
        <end position="220"/>
    </location>
</feature>
<sequence>MLHNFDPDEFLAKHWQKAPCLIKQAFSRTPNYLTAEELAGLSLEDEIESRVISNIDGDWRLSHGPFSTKDFQNLPESHWTLLVQTLDHWLPELQALVDQFKFIPNWRFDDVMVSYATDQGGVGPHFDNYDVFLIQGSGERRWRVGALGDTKHQCDIVGGLRHLSNFSPVIDVVMQPGDMLYIPPDTPHWGESIGESIGYSIGYRAPQTKDLLALLADHFQSESTDDFFADRYRVKANSSQKLETELIDWASNKLRNISENQELIASLLSQFLSQGKLGSPEFDEVEPSTSNANPSHLQLNPRLKRNWYQQGSQVILSIDGETFTFKTRRTDLVAALAAGEEIDFKGLSMDQSEVAFCETLARIKDIGYFLNTH</sequence>
<dbReference type="Proteomes" id="UP000317839">
    <property type="component" value="Unassembled WGS sequence"/>
</dbReference>
<evidence type="ECO:0000259" key="4">
    <source>
        <dbReference type="PROSITE" id="PS51184"/>
    </source>
</evidence>
<dbReference type="PANTHER" id="PTHR13096">
    <property type="entry name" value="MINA53 MYC INDUCED NUCLEAR ANTIGEN"/>
    <property type="match status" value="1"/>
</dbReference>
<reference evidence="5 6" key="1">
    <citation type="submission" date="2019-06" db="EMBL/GenBank/DDBJ databases">
        <title>Draft genome of Aliikangiella marina GYP-15.</title>
        <authorList>
            <person name="Wang G."/>
        </authorList>
    </citation>
    <scope>NUCLEOTIDE SEQUENCE [LARGE SCALE GENOMIC DNA]</scope>
    <source>
        <strain evidence="5 6">GYP-15</strain>
    </source>
</reference>
<dbReference type="PANTHER" id="PTHR13096:SF8">
    <property type="entry name" value="RIBOSOMAL OXYGENASE 1"/>
    <property type="match status" value="1"/>
</dbReference>
<proteinExistence type="predicted"/>
<evidence type="ECO:0000313" key="5">
    <source>
        <dbReference type="EMBL" id="TQV77132.1"/>
    </source>
</evidence>
<dbReference type="SUPFAM" id="SSF51197">
    <property type="entry name" value="Clavaminate synthase-like"/>
    <property type="match status" value="1"/>
</dbReference>